<feature type="signal peptide" evidence="1">
    <location>
        <begin position="1"/>
        <end position="25"/>
    </location>
</feature>
<gene>
    <name evidence="2" type="ORF">NDU88_001239</name>
</gene>
<dbReference type="EMBL" id="JANPWB010000014">
    <property type="protein sequence ID" value="KAJ1096093.1"/>
    <property type="molecule type" value="Genomic_DNA"/>
</dbReference>
<dbReference type="Proteomes" id="UP001066276">
    <property type="component" value="Chromosome 10"/>
</dbReference>
<evidence type="ECO:0000256" key="1">
    <source>
        <dbReference type="SAM" id="SignalP"/>
    </source>
</evidence>
<accession>A0AAV7M2J4</accession>
<proteinExistence type="predicted"/>
<sequence length="6559" mass="741560">MRGKGLQPILVALTTLLFLAHHIEGQEVQTNCALYTVDRAAVCAGFSDPLNLTAQLADEFSESDACAFSIKDFACVTASVPPNIVAAALKCAITDPESDGDPTYTILLFSKLTLDNFRVTLNLLATKLSGAHITLQGKDMMMKAAWQRLHNEDSFYNTGFLSSWFQERLHLYISAINQNILNCMASLSCDGLEAMVQALDIVYDDLENTTVLMIIGWIETTLAARGGCPRASMAEWIAAYWNGFSNATSLSVFTQSWSGFNVSEALDVLDSHQLAEYAVTSEVLMSESKSVAVISTLNARDVGYVLLFLDNVQALVAMPEFDHQVLYSLLSITMRKVTISFPDVCVATLKQLFQLHLRFLLVVIDKPMLDLIPRFIGCSDYHDIANGLDAVFEALNEDQQRAVLDYKIEFLANQTLKDGSACTLMHENSTEWLDNNLGPYSFLLSFQEIVAINHNFIGFDAAELLSGKQLAELVVESHVLVDTTVQDAEMKVDIVLENFKDTFEEFTSFVVELNVQTMQAHIDDIIPSIRCKMMNAMWEEIAPHFGSFDDSDYETWIGERFKLFTACITTEQIYKLPSTVNCTTLHVIVHSFNAAFDNMNSATQRIVAKWIFDYLNVTQCPSDNWLSSNFEDFSVAVTVQEIMCLNPSFDLLSSVEDLTPEQNGYAAVVIPGALETVTIMNTIFDAVTNQPTQEEIINSLGVFWDSFTVAHEQLNINITYDVKYTMFIRTTDKIQTTYKDMQVTEFTQWFERFDLVIESINSTILDQVPLTISCEKYEALIAAINMKFPEIKEENIKDVFQFIKKYLSQPDGDQGVSCSVNMTSLDWLQKSLGSFSSKATYLELKTFNPQFNVFEGEVLTSLTVDQVSDVLVYSTALTSMTETKQIFQYFENIDVTEVKSCMESFTATVSSQPLKPVTISSDVGEYFVDNYLLIIEDELITYDETEWSSLFEYEIKYFVSYFSSTSLNILIPLDCGSLMKIMNQLNTAFSKMADKNRKAVVSWFVNIFAHGGISPFPKDCQNNYTQSEWMLTVWNNFLFVANLSEIETTYAGFDMISALPILDTSQKIEFIVNSHALTNTTLMNIVLDSMSEGEAGLSIQTADEFLTAINVAIEAPGELLISREVNELITEMCFTAVSEQFQSFTVEDYKHYFEVQFKHFLIYIKVELIIHLQIECSCDAFSVIIQAFDSVFGDLPEDVKIAISDFIRRFLEYHNAQLNAAGNVCSTLYHNATSSSISMSYLEEIFYSFRVYFNVSEFHTYFAEFNSYDVLDSFSPEQLAEQMVQEGLLDDMNAALILVNVKTLTYDETVVFLTEFNALVEEKNMPVLPNENVQNLLFKVCFDNMQEGIQNKEEYGEWFAVHFQKIISSISVQNIMSIPTGLDCSSQEHLVSGFGKNFEKLNKVQGEAIHQRIVLFLKAQGPACAARDNSTKFITKWFGDFKEFASIAEFKELNPNFDASAALEVCTPGQIGEYVTTSGALHDEQAFVEIFKYLQTTEEVSSFVTELNTNAKVQLETTEIGSVIFSCITSVISEDYATFVEDDWTFWYQEQLTYLLVYVNETILLEIPSNIDCGSEQTIVKAFNGVFDMMSEEVQKSVYNNLIKRVFEHKNSSNTGVICGNAGMSSMDWININFGHFSKHAYFGDFLTWNKFFAASDMVGSLSVEQLADYTLDVNVLTNDDLICPILARLHHQSDYVISTFLTTFYQSAQKKSFTTFPDAAIRKKMYLQFIGDLQVRFSTYTSEDWTSFFQTKMALFWGSIDVQTATSIVQHLNCDAYRQFVDAIDASVLSPNDQADIFHVFLNFLENQLQMTGSACSSSDEGDLDAIHGLFGSFASIAIYDDMLTIRPDFNGLSHLSSLNAAQIAGFCLSGNNINDYSTMSVVMNSLRTMSIGGLQSFGIAIHNIASQKGITVTNTQVRDAMLHLIMDGVHGAFAAFTPNDWSQLFSGGLSLLSPSINATALHLIPENIDCTSLQNIIAALSQSYNHMTAASKQDVNDFVISHLAWQKEKTGSPCTANSDGSAQWINMNFGPFSDYCYYNDFITLNPVFNTLSAVNEMTPQQLAQYLASDSQNPAAASKVIEAVAPTSFGAFLDEFNARLHQSSVAKLTNADVRRILLEGIFCRIGPLLQTFTAGDYTEWFQNKLSYLIISLNAKVMGSLPTDLQCSSLGAIVHVLSQAPVMYDHPEAIWDFIVAVLTMQKSNTGNACASVATNDREWLTMYFGTFSSEFTVDIFISLKSNFRGDDCYDILTASQLSSLSVQSSFILNTSAINLVFSSEKMKDISYLSIFLDELRTRILVDNTLLTDNRIAATILMNTFETVGPMLGSMPLSNVTHLLAIIDFLLPYINSTVLDYVPNDISCTVYQRIVQALDGVYSDLSMKSKLGVLSFQTDYLREQAAIDGSACAHGITTTNDWILKNLGHFCEHSNGTEFETLFESFNLTEALDLLSPQQLAEFTVRDGLYNLTTTLEILMRLDHFNYAGVRKYMVYLNVYAQQLLPSPRPRRSFYTSQASLIALPDASVRDAILSIVWAKIAPYFYFFSPDMWKEWFQTLLPLVIQGINETQISELRTDATCASYHEIVTGFNMVHNELPLITIADIYNIYIKNYLEENAAVTGVTCANIDPLGWIEENLGIFLQLTSFEELLTSNQNFKLVDAEGRFTPSQLADWTLIAEHFCNETISRFVFSQIMNFKTLDDVNHYLERLQGMLGTSENYSVLSPCDNPSAMPSLTIETEQGLLSSLFVVLGKEWSLLSASQWTHIFHTIIIEYQEAVNVSHLTQLPLNVSCETYQAIMKDLNEIYEILKKNNAISNYTYSLNYLYEQQSSQGTACTKNTNGTEDWLEKNFGKFYSSLTILNLLTLYPSLSLDVILEKSTPEDVAKLVTDSAISLNISLLNTMLSLMEAQDVPHFLQTFMSETSKANLTDSQITTVKETLLSVVFMETSTTFSLFTSENWTTLFQEEILQLLGNFKESYLQLLPTNITCSSYHAILTGFDMAYLAIPNTTRMFIYEDYLRIFLSRNALSTDTGVACDAANLTTWTAVNLGRFVQQTTFDDLTLFQKNFSKVFDIEHLSPAELSEFTLIADALKNSSLTSFILNQVKQFESYGEVAEYLNTLQRVLCKDLQPSSSSVPCYRSFSTLQFQSEQELLTNMFLILSKEWSLQDMIKWVEVFHVTMKLFLPAVNESHVSQLPINITCNTYQDIIKVLTDAYLRLPATVQASVYSYCLKYLSEQLNNTGAACTSNTNGTKEWLEKNWGNFYIFAPISELMGIYHNITLETLLSTLKPKDMAVILTRIDVIINPTLLKKILDFLTSEDVLVYLNNILLAAEEANLNDSQINTVKTTLLTAILEKISSNFSFFTPDDWKKIMQQDLLELLASFNETQLQQLPTNITCASYHEILKGFDMHYDFLLSEEKMIIYKFYIRKFLNQKSLAADSGIACNSSGIIPWVEENIMRFIYQSDIEDLAQFNKNFSKVFSPLFLTADELAVITIFVDAFKNETLKTVILGQIMHFDSNKGFMEYLHTLKINICPSSEHSTSVTSCKTSTFFKLSTQKEILNNIFSALNMNWSLENMSEWVSLFHTVIELFLDMINEYDLSRIPLNITCEVYQAIIKQLSDVYLELGVNNTYAIYTFSERYLSQQINKTGSACSSNTNGTEDWIVKNLGAFTSFSSVLNIVALYPNLSIEVLFENLSPNETAIVLTKPEVINNYKILKQILSLLTPDEVPVYLENILSASENANLTVFQVNMIKQTLITVILEKLSSNFSSFTMDDWKKLMQKDLLELLGSFNETHLQQLPKNITCASYHEILKGFDMRYFSLTSDERITVYRFYIKEFLHQASVLTGAGIACDAQGITSWVEENLMQFIQQSNIEDLAQFNRNFSKVLAPSSLTAEELAGITIYVDEFENVTLKTLILGRILHFDNDQEFLQYLSTLKMTICLEVLFQNLSPNETAVLLTEPEVINDSKMLKQILSLVTPDEVPVYLEMILSTSEKANLTVFQVNMIKQTLITVILEKLSSNFSSFTMDNWKKLMQKDLLELLGSFNETHIQQLPKNITCASYHEILKGFDMRYFSLTSDERITVYRFYIKEFLHQASVLTGAGIACDAQGITSWVEENLMQFIQQSNIEDLAQFNRNFSKVLAPSSLTAEELAGITIYVDEFENVTLKTLILGRILHFDNDQEFLQYLSTLKMTICLSSDLSTNVTLCNASAFFTLSTQKEILNNIFSALNMNWSFENMNEWVRLFQIVIELFLKVINESDISRLPLNITCEAYQEIIKQLSDVFLELGVNNAHAVYEFSEKYLSQQFHEKGSACTSNTNGTEEWLVKNLGAFVSLASVSKILALYPNLSIEVLFQNLSPNETAVLLTEPEVINDSKMLKQILSLVTPDEIPVYLEMILSTSEKANLTVFQVNMIKQTLITVMLEKLSSNFSSFTMDNWKKLMQKDLLELLGSFNETHLQQLPKNITCASYHEILKGFDMRYFSLTSDERITVYRFYIKEFLHQASVLTGAGIACDAQGITSWVEENLMQFIQQSNIEDLAQFNRNFSKVLAPSSLTAEELAGITIYVDEFENVTLKSLILGRILHFDNDQEFLQYLSTLKMTICLIVIELFLKVINESDISRLPLNITCEAYQAIIKQLSDVFLELGVNNAHAVYEFSGKYLSQQFHEKGSACTSNTNGTEEWLVKNLGAFVSLASVSKILALYPNLSIEVLFQNLSPNETAVLLTEPEVINDSKMLKQILSLVTPDEIPVYLEMILSTSEKANLTVFQVNMIKQTLITVMLEKLSSNFSSFTMDNWKKLMQKDLLELLGSFNETHLQQLPKNITCASYHEILKGFDMRYFSLTSDERITVYRFYIKEFLHQASVLTGAGIACDAQGITSWVKENLMQFIQQSNIEDLAQFNRNFSKVLAPSSLTAEELAGITIYVDEFENVTLKTLILGRILHFDNDQEFLQYLSTLKMTICLEVLFQNLSPNETAVLLTEPEVINDSKMLKQILSLVTPDEVPVYLEMILSTSEKVLAPSSLTAEELAGITIYVDEFENVTLKSLILGRILHFDNDQEFLQYLSTLKMTICLEVLFQNLSPNETAVLLTEPEVINDSKMLKQILSLVTPDEIPVYLEMILSTSEKVLAPSSLTAEELAGITIYVDEFENVTLKTLILGRILHFDNDQEFLQYLSTLKMTICLEVLFQNLSPNETAVLLTEPEVINDSKMLKQILSLVTPDEVPVYLEMILSTSEKVNLTVFQVNMIKQTLITVILEKLSSNFSSFTMDNWKKLMQKDLLELLGSFNETHLQQLPKNITCASYHEILKGFDMRYFSLTSDERITVYRFYIKEFLHQASVLTGAGIACDAQGITSWVEENLMQFIQQSNIEDLAQFNRNFSKVLAPSSLTAEELAGITIYVDEFENVTLKSLILGRILHFDNDQEFLQYLSTLKMTICLSSDPSTNVTLCNASAFFTLSTQKEILNNIFSALNMNWSFENMNEWVRLFQIVIELFLKVINESDISRLPLNITCEAYQAIIKQLSDVFLELGVNNAHAVYEFSGKYLSQQFHEKGSACTSNTNGTEEWLVKNLGAFVSLASVSKILALYPNLSIEVLFQNLSPNETAVLLTEPEVINDSKMLKQILSLVTPDEVPVYLEMILSTSEKANLTVFQVNMIKQTLITVMLEKLSSNFSSFTMDNWKKLMQKDLLELLGSFNETHLQQLPKNITCASYHEILKGFDMRYFSLTSDERITVYRFYIKEFLHQASVLTGAGIACDAQGITSWVEENLMQFIQQSNIEDLAQFNRNFSKVIAPSSLTAEELAGITIYVDEFENVTLKTLILGRILHFDNDQEFLQYLSTLKMTICLEVLFQNLSPNETAVLLTEPEVINDSKMLKQILSLVTPDEVPVYLEMILSTSEKANLTVFQVNMIKQTLITVMLEKLSSNFSSFTMDNWKKLMQKDLLELLGSFNETHLQQLPKNITCASYHEILKGFDMRYFSLTSDERITVYRFYIKEFLHQASVLTGAGIACDAQGITSWVKENLMQFIQQSNIEDLAQFNRNFSKVLAPSSLTAEELAGITIYVDEFENVTLKTLILGRILQFDNDQEFLQYLSTLKMTICLEVLFQNLSPNETAVLLTEPEVINDSKMLKQILSLVTPDEVPVYLEMILSTSEKVIAPSSLTAEELAGITIYVDEFENVTLKTLILGRILHFDNDQEFLQYLSTLKMTICLEVLFQNLSPNETAVLLTEPEVINDSKMLKQILSLVTPDEVPVYLEMILSTSEKVLAPSSLTAEELAGITIYVDEFENVTLKSLILGRILHFDNDQEFLQYLSTLKMTICLEVLFQNLSPNETAVLLTEPEVINDSKMLKQILSLVTPDEIPVYLEMILSTSEKVLAPSSLTAEELAGITIYVDEFENVTLKTLILGRILHFDNDQEFLQYLSTLKMTICLEVLFQNLSPNETAVLLTEPEVINDSKMLKQILSLVTPDEVPVYLEMILSTSEKVLAPSSLTAEELAGITIYVDEFENVTLKTLILGRILHFDNDQEFLQYLSTLKMTICLVLHAHQTQMEQRNG</sequence>
<name>A0AAV7M2J4_PLEWA</name>
<evidence type="ECO:0000313" key="2">
    <source>
        <dbReference type="EMBL" id="KAJ1096093.1"/>
    </source>
</evidence>
<protein>
    <submittedName>
        <fullName evidence="2">Uncharacterized protein</fullName>
    </submittedName>
</protein>
<comment type="caution">
    <text evidence="2">The sequence shown here is derived from an EMBL/GenBank/DDBJ whole genome shotgun (WGS) entry which is preliminary data.</text>
</comment>
<evidence type="ECO:0000313" key="3">
    <source>
        <dbReference type="Proteomes" id="UP001066276"/>
    </source>
</evidence>
<keyword evidence="3" id="KW-1185">Reference proteome</keyword>
<reference evidence="2" key="1">
    <citation type="journal article" date="2022" name="bioRxiv">
        <title>Sequencing and chromosome-scale assembly of the giantPleurodeles waltlgenome.</title>
        <authorList>
            <person name="Brown T."/>
            <person name="Elewa A."/>
            <person name="Iarovenko S."/>
            <person name="Subramanian E."/>
            <person name="Araus A.J."/>
            <person name="Petzold A."/>
            <person name="Susuki M."/>
            <person name="Suzuki K.-i.T."/>
            <person name="Hayashi T."/>
            <person name="Toyoda A."/>
            <person name="Oliveira C."/>
            <person name="Osipova E."/>
            <person name="Leigh N.D."/>
            <person name="Simon A."/>
            <person name="Yun M.H."/>
        </authorList>
    </citation>
    <scope>NUCLEOTIDE SEQUENCE</scope>
    <source>
        <strain evidence="2">20211129_DDA</strain>
        <tissue evidence="2">Liver</tissue>
    </source>
</reference>
<organism evidence="2 3">
    <name type="scientific">Pleurodeles waltl</name>
    <name type="common">Iberian ribbed newt</name>
    <dbReference type="NCBI Taxonomy" id="8319"/>
    <lineage>
        <taxon>Eukaryota</taxon>
        <taxon>Metazoa</taxon>
        <taxon>Chordata</taxon>
        <taxon>Craniata</taxon>
        <taxon>Vertebrata</taxon>
        <taxon>Euteleostomi</taxon>
        <taxon>Amphibia</taxon>
        <taxon>Batrachia</taxon>
        <taxon>Caudata</taxon>
        <taxon>Salamandroidea</taxon>
        <taxon>Salamandridae</taxon>
        <taxon>Pleurodelinae</taxon>
        <taxon>Pleurodeles</taxon>
    </lineage>
</organism>
<feature type="chain" id="PRO_5043473773" evidence="1">
    <location>
        <begin position="26"/>
        <end position="6559"/>
    </location>
</feature>
<keyword evidence="1" id="KW-0732">Signal</keyword>